<dbReference type="SUPFAM" id="SSF56219">
    <property type="entry name" value="DNase I-like"/>
    <property type="match status" value="1"/>
</dbReference>
<accession>A0A438KL70</accession>
<dbReference type="PANTHER" id="PTHR11006:SF10">
    <property type="entry name" value="HISTONE-ARGININE METHYLTRANSFERASE CARMER-RELATED"/>
    <property type="match status" value="1"/>
</dbReference>
<evidence type="ECO:0000259" key="7">
    <source>
        <dbReference type="PROSITE" id="PS50878"/>
    </source>
</evidence>
<dbReference type="Pfam" id="PF00078">
    <property type="entry name" value="RVT_1"/>
    <property type="match status" value="1"/>
</dbReference>
<dbReference type="EMBL" id="QGNW01000004">
    <property type="protein sequence ID" value="RVX21953.1"/>
    <property type="molecule type" value="Genomic_DNA"/>
</dbReference>
<evidence type="ECO:0000256" key="4">
    <source>
        <dbReference type="ARBA" id="ARBA00023163"/>
    </source>
</evidence>
<keyword evidence="6 8" id="KW-0808">Transferase</keyword>
<dbReference type="PROSITE" id="PS51678">
    <property type="entry name" value="SAM_MT_PRMT"/>
    <property type="match status" value="1"/>
</dbReference>
<dbReference type="InterPro" id="IPR025799">
    <property type="entry name" value="Arg_MeTrfase"/>
</dbReference>
<dbReference type="PROSITE" id="PS50878">
    <property type="entry name" value="RT_POL"/>
    <property type="match status" value="1"/>
</dbReference>
<dbReference type="CDD" id="cd01650">
    <property type="entry name" value="RT_nLTR_like"/>
    <property type="match status" value="1"/>
</dbReference>
<evidence type="ECO:0000256" key="1">
    <source>
        <dbReference type="ARBA" id="ARBA00011925"/>
    </source>
</evidence>
<dbReference type="PANTHER" id="PTHR11006">
    <property type="entry name" value="PROTEIN ARGININE N-METHYLTRANSFERASE"/>
    <property type="match status" value="1"/>
</dbReference>
<organism evidence="8 9">
    <name type="scientific">Vitis vinifera</name>
    <name type="common">Grape</name>
    <dbReference type="NCBI Taxonomy" id="29760"/>
    <lineage>
        <taxon>Eukaryota</taxon>
        <taxon>Viridiplantae</taxon>
        <taxon>Streptophyta</taxon>
        <taxon>Embryophyta</taxon>
        <taxon>Tracheophyta</taxon>
        <taxon>Spermatophyta</taxon>
        <taxon>Magnoliopsida</taxon>
        <taxon>eudicotyledons</taxon>
        <taxon>Gunneridae</taxon>
        <taxon>Pentapetalae</taxon>
        <taxon>rosids</taxon>
        <taxon>Vitales</taxon>
        <taxon>Vitaceae</taxon>
        <taxon>Viteae</taxon>
        <taxon>Vitis</taxon>
    </lineage>
</organism>
<evidence type="ECO:0000256" key="6">
    <source>
        <dbReference type="PROSITE-ProRule" id="PRU01015"/>
    </source>
</evidence>
<feature type="domain" description="Reverse transcriptase" evidence="7">
    <location>
        <begin position="600"/>
        <end position="832"/>
    </location>
</feature>
<dbReference type="CDD" id="cd02440">
    <property type="entry name" value="AdoMet_MTases"/>
    <property type="match status" value="1"/>
</dbReference>
<sequence length="914" mass="103850">MEVSLGHKRKQQEFSLVSISHLSPSSSSTSPSPPVVACFSADSLELRFQQDSDSSDVIKFDLQAAQVFKLGPVQSVCISEGSEAAKEVLLLDQKSYSRGIVIEFNNEEQSKAFYCAFEQWKKEAFVQGAVWNKNPCVRLGRLGDHAMESMGQSPVVDPEAQLPNGTVSTSKSKFDDKIEASSAKMYFHYYGQLLHQQNMLQDYVRTGTYFAAVIENRTDFTGRVVVDVGAGSGILSLFAAQAGAKHVYAVEASEMAEYARKLIAGNPSLGKRITVVKGKVEDVELPEKADILISEPMGKFIVPHFLYGVHLDGKASLSNENTSAAGIMFGLAIFLWLIGTLLVNERMLESYVIARDRFLIPDGKMFPGIGRIHMAPFSDEYLFIEIANKALFWQQQSYYGVDLTPLYGSAFQGYFSQPVVDAFDPRLLVAPSISHTIDFAKIKETKREIWDRRFVSSVWKVYGPNKAVWRKDFWMELQDLHGLTFPRWCVGGDFNVIRRISEKMGDSRLTVNMRCFDEFIRESGLLDPPLRNAAFTWSNMQVDPICKRFENMWLLHPEFKEKFRDWWQECTVEGWEGHKFMRKLKFIKSKLKEWNIMVFGDLRERKKHILTDLGRIDRIEQEGNLNLDLVSERTLRRKELEDLLLKEEVLSGRLRKVLHETIFGSQGAFVEGRQILDAVLIANEVVDEKRRKGFSQKWRSWMRGCLSSSNFAILVNGNAKGWVKASRGLRQGDPLSPFLFTLVADVLSRLMIRAEETGITEGFLVGRDRTRVSLLQFADDTIFFSKASLDLLQNLKIILLVFGQVSGLKINLEKKHHFRVSEWPLSYLGLPLGGNPKTIGFWDPVVERISRRLDGWKKAYLSLGGRITLIQSCLSHIPSYFLFLFKIPVSIASKIEKMQRDFLWSGAGKGRKIT</sequence>
<keyword evidence="2 6" id="KW-0949">S-adenosyl-L-methionine</keyword>
<dbReference type="EC" id="2.1.1.319" evidence="1"/>
<dbReference type="SUPFAM" id="SSF56672">
    <property type="entry name" value="DNA/RNA polymerases"/>
    <property type="match status" value="1"/>
</dbReference>
<dbReference type="GO" id="GO:0006338">
    <property type="term" value="P:chromatin remodeling"/>
    <property type="evidence" value="ECO:0007669"/>
    <property type="project" value="UniProtKB-ARBA"/>
</dbReference>
<dbReference type="SUPFAM" id="SSF53335">
    <property type="entry name" value="S-adenosyl-L-methionine-dependent methyltransferases"/>
    <property type="match status" value="1"/>
</dbReference>
<reference evidence="8 9" key="1">
    <citation type="journal article" date="2018" name="PLoS Genet.">
        <title>Population sequencing reveals clonal diversity and ancestral inbreeding in the grapevine cultivar Chardonnay.</title>
        <authorList>
            <person name="Roach M.J."/>
            <person name="Johnson D.L."/>
            <person name="Bohlmann J."/>
            <person name="van Vuuren H.J."/>
            <person name="Jones S.J."/>
            <person name="Pretorius I.S."/>
            <person name="Schmidt S.A."/>
            <person name="Borneman A.R."/>
        </authorList>
    </citation>
    <scope>NUCLEOTIDE SEQUENCE [LARGE SCALE GENOMIC DNA]</scope>
    <source>
        <strain evidence="9">cv. Chardonnay</strain>
        <tissue evidence="8">Leaf</tissue>
    </source>
</reference>
<protein>
    <recommendedName>
        <fullName evidence="1">type I protein arginine methyltransferase</fullName>
        <ecNumber evidence="1">2.1.1.319</ecNumber>
    </recommendedName>
</protein>
<dbReference type="GO" id="GO:0035242">
    <property type="term" value="F:protein-arginine omega-N asymmetric methyltransferase activity"/>
    <property type="evidence" value="ECO:0007669"/>
    <property type="project" value="UniProtKB-EC"/>
</dbReference>
<proteinExistence type="predicted"/>
<evidence type="ECO:0000256" key="3">
    <source>
        <dbReference type="ARBA" id="ARBA00023015"/>
    </source>
</evidence>
<dbReference type="InterPro" id="IPR057622">
    <property type="entry name" value="CARM1-like_PH"/>
</dbReference>
<dbReference type="Proteomes" id="UP000288805">
    <property type="component" value="Unassembled WGS sequence"/>
</dbReference>
<evidence type="ECO:0000313" key="9">
    <source>
        <dbReference type="Proteomes" id="UP000288805"/>
    </source>
</evidence>
<dbReference type="Gene3D" id="2.70.160.11">
    <property type="entry name" value="Hnrnp arginine n-methyltransferase1"/>
    <property type="match status" value="1"/>
</dbReference>
<gene>
    <name evidence="8" type="primary">PRMT14_0</name>
    <name evidence="8" type="ORF">CK203_001536</name>
</gene>
<dbReference type="AlphaFoldDB" id="A0A438KL70"/>
<evidence type="ECO:0000256" key="2">
    <source>
        <dbReference type="ARBA" id="ARBA00022691"/>
    </source>
</evidence>
<name>A0A438KL70_VITVI</name>
<dbReference type="Pfam" id="PF06325">
    <property type="entry name" value="PrmA"/>
    <property type="match status" value="1"/>
</dbReference>
<dbReference type="GO" id="GO:0035241">
    <property type="term" value="F:protein-arginine omega-N monomethyltransferase activity"/>
    <property type="evidence" value="ECO:0007669"/>
    <property type="project" value="UniProtKB-ARBA"/>
</dbReference>
<dbReference type="Pfam" id="PF25350">
    <property type="entry name" value="PH_PRMT_N"/>
    <property type="match status" value="1"/>
</dbReference>
<dbReference type="InterPro" id="IPR029063">
    <property type="entry name" value="SAM-dependent_MTases_sf"/>
</dbReference>
<evidence type="ECO:0000256" key="5">
    <source>
        <dbReference type="ARBA" id="ARBA00049086"/>
    </source>
</evidence>
<keyword evidence="6 8" id="KW-0489">Methyltransferase</keyword>
<evidence type="ECO:0000313" key="8">
    <source>
        <dbReference type="EMBL" id="RVX21953.1"/>
    </source>
</evidence>
<dbReference type="InterPro" id="IPR000477">
    <property type="entry name" value="RT_dom"/>
</dbReference>
<dbReference type="InterPro" id="IPR043502">
    <property type="entry name" value="DNA/RNA_pol_sf"/>
</dbReference>
<dbReference type="InterPro" id="IPR036691">
    <property type="entry name" value="Endo/exonu/phosph_ase_sf"/>
</dbReference>
<dbReference type="FunFam" id="3.40.50.150:FF:000052">
    <property type="entry name" value="Probable histone-arginine methyltransferase CARM1"/>
    <property type="match status" value="1"/>
</dbReference>
<comment type="catalytic activity">
    <reaction evidence="5">
        <text>L-arginyl-[protein] + 2 S-adenosyl-L-methionine = N(omega),N(omega)-dimethyl-L-arginyl-[protein] + 2 S-adenosyl-L-homocysteine + 2 H(+)</text>
        <dbReference type="Rhea" id="RHEA:48096"/>
        <dbReference type="Rhea" id="RHEA-COMP:10532"/>
        <dbReference type="Rhea" id="RHEA-COMP:11991"/>
        <dbReference type="ChEBI" id="CHEBI:15378"/>
        <dbReference type="ChEBI" id="CHEBI:29965"/>
        <dbReference type="ChEBI" id="CHEBI:57856"/>
        <dbReference type="ChEBI" id="CHEBI:59789"/>
        <dbReference type="ChEBI" id="CHEBI:61897"/>
        <dbReference type="EC" id="2.1.1.319"/>
    </reaction>
</comment>
<keyword evidence="3" id="KW-0805">Transcription regulation</keyword>
<dbReference type="Gene3D" id="3.40.50.150">
    <property type="entry name" value="Vaccinia Virus protein VP39"/>
    <property type="match status" value="1"/>
</dbReference>
<dbReference type="GO" id="GO:0032259">
    <property type="term" value="P:methylation"/>
    <property type="evidence" value="ECO:0007669"/>
    <property type="project" value="UniProtKB-KW"/>
</dbReference>
<comment type="caution">
    <text evidence="8">The sequence shown here is derived from an EMBL/GenBank/DDBJ whole genome shotgun (WGS) entry which is preliminary data.</text>
</comment>
<keyword evidence="4" id="KW-0804">Transcription</keyword>